<feature type="non-terminal residue" evidence="2">
    <location>
        <position position="144"/>
    </location>
</feature>
<evidence type="ECO:0000259" key="1">
    <source>
        <dbReference type="Pfam" id="PF00089"/>
    </source>
</evidence>
<dbReference type="GO" id="GO:0006508">
    <property type="term" value="P:proteolysis"/>
    <property type="evidence" value="ECO:0007669"/>
    <property type="project" value="InterPro"/>
</dbReference>
<feature type="domain" description="Peptidase S1" evidence="1">
    <location>
        <begin position="96"/>
        <end position="144"/>
    </location>
</feature>
<dbReference type="Gene3D" id="2.40.10.10">
    <property type="entry name" value="Trypsin-like serine proteases"/>
    <property type="match status" value="1"/>
</dbReference>
<proteinExistence type="predicted"/>
<reference evidence="2 3" key="1">
    <citation type="journal article" date="2016" name="Genome Biol. Evol.">
        <title>Gene Family Evolution Reflects Adaptation to Soil Environmental Stressors in the Genome of the Collembolan Orchesella cincta.</title>
        <authorList>
            <person name="Faddeeva-Vakhrusheva A."/>
            <person name="Derks M.F."/>
            <person name="Anvar S.Y."/>
            <person name="Agamennone V."/>
            <person name="Suring W."/>
            <person name="Smit S."/>
            <person name="van Straalen N.M."/>
            <person name="Roelofs D."/>
        </authorList>
    </citation>
    <scope>NUCLEOTIDE SEQUENCE [LARGE SCALE GENOMIC DNA]</scope>
    <source>
        <tissue evidence="2">Mixed pool</tissue>
    </source>
</reference>
<dbReference type="Pfam" id="PF00089">
    <property type="entry name" value="Trypsin"/>
    <property type="match status" value="1"/>
</dbReference>
<dbReference type="AlphaFoldDB" id="A0A1D2NMW5"/>
<dbReference type="InterPro" id="IPR001254">
    <property type="entry name" value="Trypsin_dom"/>
</dbReference>
<organism evidence="2 3">
    <name type="scientific">Orchesella cincta</name>
    <name type="common">Springtail</name>
    <name type="synonym">Podura cincta</name>
    <dbReference type="NCBI Taxonomy" id="48709"/>
    <lineage>
        <taxon>Eukaryota</taxon>
        <taxon>Metazoa</taxon>
        <taxon>Ecdysozoa</taxon>
        <taxon>Arthropoda</taxon>
        <taxon>Hexapoda</taxon>
        <taxon>Collembola</taxon>
        <taxon>Entomobryomorpha</taxon>
        <taxon>Entomobryoidea</taxon>
        <taxon>Orchesellidae</taxon>
        <taxon>Orchesellinae</taxon>
        <taxon>Orchesella</taxon>
    </lineage>
</organism>
<keyword evidence="3" id="KW-1185">Reference proteome</keyword>
<gene>
    <name evidence="2" type="ORF">Ocin01_00154</name>
</gene>
<accession>A0A1D2NMW5</accession>
<protein>
    <submittedName>
        <fullName evidence="2">Kallikrein-9</fullName>
    </submittedName>
</protein>
<dbReference type="GO" id="GO:0004252">
    <property type="term" value="F:serine-type endopeptidase activity"/>
    <property type="evidence" value="ECO:0007669"/>
    <property type="project" value="InterPro"/>
</dbReference>
<dbReference type="OrthoDB" id="10061449at2759"/>
<comment type="caution">
    <text evidence="2">The sequence shown here is derived from an EMBL/GenBank/DDBJ whole genome shotgun (WGS) entry which is preliminary data.</text>
</comment>
<dbReference type="InterPro" id="IPR009003">
    <property type="entry name" value="Peptidase_S1_PA"/>
</dbReference>
<sequence length="144" mass="15871">MQWFHRLNVLLLATATTIHFVTLLCPGSALPKKKWIDQIAMESEVPAADPVLKPSPSSSGEEMMQVSVLSHSLPGAQYGGFKINPNCKCGISNSKDGNQHPWTAAIFYNYRETSEPDAKSSMILFCTGTLINDRWVLTASRCVQ</sequence>
<dbReference type="SUPFAM" id="SSF50494">
    <property type="entry name" value="Trypsin-like serine proteases"/>
    <property type="match status" value="1"/>
</dbReference>
<evidence type="ECO:0000313" key="3">
    <source>
        <dbReference type="Proteomes" id="UP000094527"/>
    </source>
</evidence>
<dbReference type="EMBL" id="LJIJ01000003">
    <property type="protein sequence ID" value="ODN06577.1"/>
    <property type="molecule type" value="Genomic_DNA"/>
</dbReference>
<dbReference type="InterPro" id="IPR043504">
    <property type="entry name" value="Peptidase_S1_PA_chymotrypsin"/>
</dbReference>
<name>A0A1D2NMW5_ORCCI</name>
<evidence type="ECO:0000313" key="2">
    <source>
        <dbReference type="EMBL" id="ODN06577.1"/>
    </source>
</evidence>
<dbReference type="Proteomes" id="UP000094527">
    <property type="component" value="Unassembled WGS sequence"/>
</dbReference>